<dbReference type="InterPro" id="IPR051834">
    <property type="entry name" value="RING_finger_E3_ligase"/>
</dbReference>
<dbReference type="SMART" id="SM00184">
    <property type="entry name" value="RING"/>
    <property type="match status" value="1"/>
</dbReference>
<gene>
    <name evidence="7" type="ORF">D9611_005606</name>
</gene>
<feature type="domain" description="RING-type" evidence="6">
    <location>
        <begin position="241"/>
        <end position="288"/>
    </location>
</feature>
<keyword evidence="1" id="KW-0479">Metal-binding</keyword>
<reference evidence="7 8" key="1">
    <citation type="journal article" date="2020" name="ISME J.">
        <title>Uncovering the hidden diversity of litter-decomposition mechanisms in mushroom-forming fungi.</title>
        <authorList>
            <person name="Floudas D."/>
            <person name="Bentzer J."/>
            <person name="Ahren D."/>
            <person name="Johansson T."/>
            <person name="Persson P."/>
            <person name="Tunlid A."/>
        </authorList>
    </citation>
    <scope>NUCLEOTIDE SEQUENCE [LARGE SCALE GENOMIC DNA]</scope>
    <source>
        <strain evidence="7 8">CBS 175.51</strain>
    </source>
</reference>
<dbReference type="GO" id="GO:0006511">
    <property type="term" value="P:ubiquitin-dependent protein catabolic process"/>
    <property type="evidence" value="ECO:0007669"/>
    <property type="project" value="TreeGrafter"/>
</dbReference>
<dbReference type="AlphaFoldDB" id="A0A8H5BJP7"/>
<dbReference type="PANTHER" id="PTHR45931">
    <property type="entry name" value="SI:CH211-59O9.10"/>
    <property type="match status" value="1"/>
</dbReference>
<evidence type="ECO:0000259" key="6">
    <source>
        <dbReference type="PROSITE" id="PS50089"/>
    </source>
</evidence>
<proteinExistence type="predicted"/>
<feature type="region of interest" description="Disordered" evidence="5">
    <location>
        <begin position="38"/>
        <end position="60"/>
    </location>
</feature>
<dbReference type="PROSITE" id="PS50089">
    <property type="entry name" value="ZF_RING_2"/>
    <property type="match status" value="1"/>
</dbReference>
<dbReference type="Proteomes" id="UP000541558">
    <property type="component" value="Unassembled WGS sequence"/>
</dbReference>
<evidence type="ECO:0000256" key="4">
    <source>
        <dbReference type="PROSITE-ProRule" id="PRU00175"/>
    </source>
</evidence>
<dbReference type="Pfam" id="PF13639">
    <property type="entry name" value="zf-RING_2"/>
    <property type="match status" value="1"/>
</dbReference>
<feature type="region of interest" description="Disordered" evidence="5">
    <location>
        <begin position="295"/>
        <end position="404"/>
    </location>
</feature>
<dbReference type="InterPro" id="IPR013083">
    <property type="entry name" value="Znf_RING/FYVE/PHD"/>
</dbReference>
<evidence type="ECO:0000256" key="2">
    <source>
        <dbReference type="ARBA" id="ARBA00022771"/>
    </source>
</evidence>
<dbReference type="GO" id="GO:0061630">
    <property type="term" value="F:ubiquitin protein ligase activity"/>
    <property type="evidence" value="ECO:0007669"/>
    <property type="project" value="TreeGrafter"/>
</dbReference>
<dbReference type="OrthoDB" id="8062037at2759"/>
<dbReference type="SUPFAM" id="SSF57850">
    <property type="entry name" value="RING/U-box"/>
    <property type="match status" value="1"/>
</dbReference>
<feature type="compositionally biased region" description="Low complexity" evidence="5">
    <location>
        <begin position="357"/>
        <end position="384"/>
    </location>
</feature>
<comment type="caution">
    <text evidence="7">The sequence shown here is derived from an EMBL/GenBank/DDBJ whole genome shotgun (WGS) entry which is preliminary data.</text>
</comment>
<protein>
    <recommendedName>
        <fullName evidence="6">RING-type domain-containing protein</fullName>
    </recommendedName>
</protein>
<feature type="compositionally biased region" description="Low complexity" evidence="5">
    <location>
        <begin position="297"/>
        <end position="306"/>
    </location>
</feature>
<evidence type="ECO:0000256" key="1">
    <source>
        <dbReference type="ARBA" id="ARBA00022723"/>
    </source>
</evidence>
<evidence type="ECO:0000256" key="3">
    <source>
        <dbReference type="ARBA" id="ARBA00022833"/>
    </source>
</evidence>
<name>A0A8H5BJP7_9AGAR</name>
<accession>A0A8H5BJP7</accession>
<keyword evidence="8" id="KW-1185">Reference proteome</keyword>
<evidence type="ECO:0000313" key="8">
    <source>
        <dbReference type="Proteomes" id="UP000541558"/>
    </source>
</evidence>
<dbReference type="GO" id="GO:0005634">
    <property type="term" value="C:nucleus"/>
    <property type="evidence" value="ECO:0007669"/>
    <property type="project" value="TreeGrafter"/>
</dbReference>
<evidence type="ECO:0000313" key="7">
    <source>
        <dbReference type="EMBL" id="KAF5323392.1"/>
    </source>
</evidence>
<keyword evidence="2 4" id="KW-0863">Zinc-finger</keyword>
<keyword evidence="3" id="KW-0862">Zinc</keyword>
<feature type="compositionally biased region" description="Polar residues" evidence="5">
    <location>
        <begin position="96"/>
        <end position="112"/>
    </location>
</feature>
<dbReference type="GO" id="GO:0008270">
    <property type="term" value="F:zinc ion binding"/>
    <property type="evidence" value="ECO:0007669"/>
    <property type="project" value="UniProtKB-KW"/>
</dbReference>
<feature type="region of interest" description="Disordered" evidence="5">
    <location>
        <begin position="75"/>
        <end position="149"/>
    </location>
</feature>
<dbReference type="Gene3D" id="3.30.40.10">
    <property type="entry name" value="Zinc/RING finger domain, C3HC4 (zinc finger)"/>
    <property type="match status" value="1"/>
</dbReference>
<dbReference type="EMBL" id="JAACJK010000166">
    <property type="protein sequence ID" value="KAF5323392.1"/>
    <property type="molecule type" value="Genomic_DNA"/>
</dbReference>
<dbReference type="PANTHER" id="PTHR45931:SF3">
    <property type="entry name" value="RING ZINC FINGER-CONTAINING PROTEIN"/>
    <property type="match status" value="1"/>
</dbReference>
<sequence length="404" mass="42845">MPPAEPLWYCHECHAEMRPLMTPDPICASCHGSFVEKMENPEDDPREFAHGDDLDGQDPPPGLDTFLLGLQSLMDRGMAPGGTAGPRPQARPDGSVPTSRFSFQVTSNNGVRTMTFGAPRRNSAGADRVPTASEFMGPQPSEAGAGGDRITGPMMAQYLLALLGNRDPLTAMLAGGMGGPGGPESGRMGDYVFNQEALDEIITQLMENSNAHRPVPATDEIMNKLPREILMENSATLEKDCAVCKEQFKLGTEDPDEQVVITLPCQHPFHEPCILPWLKSSGTCPVCRFALVPQPDSQGTPQGNPSGSPPTSPSGSNRPASPRPSSPSSPSNRGSQSGPGGFIQNILGAFTGHHPHSNPGGSHRPASASPPRSPPRRSGTNSSSHQSRSDNTDHLPGGWADDLD</sequence>
<dbReference type="InterPro" id="IPR001841">
    <property type="entry name" value="Znf_RING"/>
</dbReference>
<organism evidence="7 8">
    <name type="scientific">Ephemerocybe angulata</name>
    <dbReference type="NCBI Taxonomy" id="980116"/>
    <lineage>
        <taxon>Eukaryota</taxon>
        <taxon>Fungi</taxon>
        <taxon>Dikarya</taxon>
        <taxon>Basidiomycota</taxon>
        <taxon>Agaricomycotina</taxon>
        <taxon>Agaricomycetes</taxon>
        <taxon>Agaricomycetidae</taxon>
        <taxon>Agaricales</taxon>
        <taxon>Agaricineae</taxon>
        <taxon>Psathyrellaceae</taxon>
        <taxon>Ephemerocybe</taxon>
    </lineage>
</organism>
<evidence type="ECO:0000256" key="5">
    <source>
        <dbReference type="SAM" id="MobiDB-lite"/>
    </source>
</evidence>